<proteinExistence type="predicted"/>
<dbReference type="Gene3D" id="3.40.50.300">
    <property type="entry name" value="P-loop containing nucleotide triphosphate hydrolases"/>
    <property type="match status" value="1"/>
</dbReference>
<dbReference type="Pfam" id="PF23442">
    <property type="entry name" value="DUF7125"/>
    <property type="match status" value="1"/>
</dbReference>
<dbReference type="AlphaFoldDB" id="A0A1G9WHG8"/>
<dbReference type="Proteomes" id="UP000199451">
    <property type="component" value="Unassembled WGS sequence"/>
</dbReference>
<dbReference type="InterPro" id="IPR027417">
    <property type="entry name" value="P-loop_NTPase"/>
</dbReference>
<reference evidence="2" key="1">
    <citation type="submission" date="2016-10" db="EMBL/GenBank/DDBJ databases">
        <authorList>
            <person name="Varghese N."/>
            <person name="Submissions S."/>
        </authorList>
    </citation>
    <scope>NUCLEOTIDE SEQUENCE [LARGE SCALE GENOMIC DNA]</scope>
    <source>
        <strain evidence="2">CGMCC 1.10119</strain>
    </source>
</reference>
<dbReference type="OrthoDB" id="49711at2157"/>
<dbReference type="EMBL" id="FNHL01000003">
    <property type="protein sequence ID" value="SDM83930.1"/>
    <property type="molecule type" value="Genomic_DNA"/>
</dbReference>
<dbReference type="InterPro" id="IPR055549">
    <property type="entry name" value="DUF7125"/>
</dbReference>
<evidence type="ECO:0000313" key="2">
    <source>
        <dbReference type="Proteomes" id="UP000199451"/>
    </source>
</evidence>
<gene>
    <name evidence="1" type="ORF">SAMN04487949_2761</name>
</gene>
<protein>
    <submittedName>
        <fullName evidence="1">RecA-superfamily ATPase, KaiC/GvpD/RAD55 family</fullName>
    </submittedName>
</protein>
<organism evidence="1 2">
    <name type="scientific">Halogranum gelatinilyticum</name>
    <dbReference type="NCBI Taxonomy" id="660521"/>
    <lineage>
        <taxon>Archaea</taxon>
        <taxon>Methanobacteriati</taxon>
        <taxon>Methanobacteriota</taxon>
        <taxon>Stenosarchaea group</taxon>
        <taxon>Halobacteria</taxon>
        <taxon>Halobacteriales</taxon>
        <taxon>Haloferacaceae</taxon>
    </lineage>
</organism>
<evidence type="ECO:0000313" key="1">
    <source>
        <dbReference type="EMBL" id="SDM83930.1"/>
    </source>
</evidence>
<accession>A0A1G9WHG8</accession>
<sequence length="207" mass="23051">MSERLPTGLSALDWKLGGGLLTKQLYAFVSPADSQSELLLELFAATKPTHIVSTLRPAAEIRDELDWVGIPDDAVTVTDCSAEELAADPERWLTPPEGGYLVLDPFDTVENEAGQASLRVLDAMRRAVDERNAVGLVHCLEEPAQSYQRRLTLKRVDGVMRLDVRTTTQSIETRLLVTKYRRGRAEIEPIKLRLTDHVTLDTSRDIA</sequence>
<dbReference type="SUPFAM" id="SSF52540">
    <property type="entry name" value="P-loop containing nucleoside triphosphate hydrolases"/>
    <property type="match status" value="1"/>
</dbReference>
<name>A0A1G9WHG8_9EURY</name>
<dbReference type="RefSeq" id="WP_089698303.1">
    <property type="nucleotide sequence ID" value="NZ_FNHL01000003.1"/>
</dbReference>
<keyword evidence="2" id="KW-1185">Reference proteome</keyword>